<dbReference type="PANTHER" id="PTHR28037:SF1">
    <property type="entry name" value="ALCOHOL O-ACETYLTRANSFERASE 1-RELATED"/>
    <property type="match status" value="1"/>
</dbReference>
<reference evidence="1 2" key="1">
    <citation type="submission" date="2019-07" db="EMBL/GenBank/DDBJ databases">
        <title>Draft genome assembly of a fouling barnacle, Amphibalanus amphitrite (Darwin, 1854): The first reference genome for Thecostraca.</title>
        <authorList>
            <person name="Kim W."/>
        </authorList>
    </citation>
    <scope>NUCLEOTIDE SEQUENCE [LARGE SCALE GENOMIC DNA]</scope>
    <source>
        <strain evidence="1">SNU_AA5</strain>
        <tissue evidence="1">Soma without cirri and trophi</tissue>
    </source>
</reference>
<dbReference type="AlphaFoldDB" id="A0A6A4UZ69"/>
<dbReference type="Proteomes" id="UP000440578">
    <property type="component" value="Unassembled WGS sequence"/>
</dbReference>
<protein>
    <recommendedName>
        <fullName evidence="3">Condensation domain-containing protein</fullName>
    </recommendedName>
</protein>
<dbReference type="InterPro" id="IPR052058">
    <property type="entry name" value="Alcohol_O-acetyltransferase"/>
</dbReference>
<evidence type="ECO:0000313" key="2">
    <source>
        <dbReference type="Proteomes" id="UP000440578"/>
    </source>
</evidence>
<evidence type="ECO:0000313" key="1">
    <source>
        <dbReference type="EMBL" id="KAF0287836.1"/>
    </source>
</evidence>
<dbReference type="Gene3D" id="3.30.559.10">
    <property type="entry name" value="Chloramphenicol acetyltransferase-like domain"/>
    <property type="match status" value="1"/>
</dbReference>
<comment type="caution">
    <text evidence="1">The sequence shown here is derived from an EMBL/GenBank/DDBJ whole genome shotgun (WGS) entry which is preliminary data.</text>
</comment>
<evidence type="ECO:0008006" key="3">
    <source>
        <dbReference type="Google" id="ProtNLM"/>
    </source>
</evidence>
<dbReference type="SUPFAM" id="SSF52777">
    <property type="entry name" value="CoA-dependent acyltransferases"/>
    <property type="match status" value="2"/>
</dbReference>
<gene>
    <name evidence="1" type="ORF">FJT64_013762</name>
</gene>
<organism evidence="1 2">
    <name type="scientific">Amphibalanus amphitrite</name>
    <name type="common">Striped barnacle</name>
    <name type="synonym">Balanus amphitrite</name>
    <dbReference type="NCBI Taxonomy" id="1232801"/>
    <lineage>
        <taxon>Eukaryota</taxon>
        <taxon>Metazoa</taxon>
        <taxon>Ecdysozoa</taxon>
        <taxon>Arthropoda</taxon>
        <taxon>Crustacea</taxon>
        <taxon>Multicrustacea</taxon>
        <taxon>Cirripedia</taxon>
        <taxon>Thoracica</taxon>
        <taxon>Thoracicalcarea</taxon>
        <taxon>Balanomorpha</taxon>
        <taxon>Balanoidea</taxon>
        <taxon>Balanidae</taxon>
        <taxon>Amphibalaninae</taxon>
        <taxon>Amphibalanus</taxon>
    </lineage>
</organism>
<dbReference type="PANTHER" id="PTHR28037">
    <property type="entry name" value="ALCOHOL O-ACETYLTRANSFERASE 1-RELATED"/>
    <property type="match status" value="1"/>
</dbReference>
<dbReference type="OrthoDB" id="6345137at2759"/>
<dbReference type="InterPro" id="IPR023213">
    <property type="entry name" value="CAT-like_dom_sf"/>
</dbReference>
<sequence length="338" mass="38044">MHLGHSRIQNLRLCIREAYGRRYFAEMHRPRVLFTVREADDWMQEYESQLQAVFDTAHGPLWSASLLTLPGVNNANSESHDANEPGREPRPYPFVAMLVLTFCHAISDGSSNAVFCNQFLDVLNKVVDKAEIPEVPQIMLREPLEDMPLGKEKQYTPSDVVSLASHLWDPGEIRMRTYSLVLSAEQTRSVTDRCKAEGVTVHAAFTVAASLALHELIRPADSHELSQLRVRSGHVVNFRRFLQKQHQDAYGCYMGFFEASHTKEMPHVSHYFGTSNMGNLDRLFDATGKHVEVTQLVRTTNIGHDLGMVRSPSRKAREYAEKTLEVLTTAAAAPVGAE</sequence>
<dbReference type="Gene3D" id="3.30.559.30">
    <property type="entry name" value="Nonribosomal peptide synthetase, condensation domain"/>
    <property type="match status" value="1"/>
</dbReference>
<dbReference type="EMBL" id="VIIS01002160">
    <property type="protein sequence ID" value="KAF0287836.1"/>
    <property type="molecule type" value="Genomic_DNA"/>
</dbReference>
<name>A0A6A4UZ69_AMPAM</name>
<keyword evidence="2" id="KW-1185">Reference proteome</keyword>
<accession>A0A6A4UZ69</accession>
<proteinExistence type="predicted"/>